<evidence type="ECO:0000256" key="1">
    <source>
        <dbReference type="SAM" id="MobiDB-lite"/>
    </source>
</evidence>
<dbReference type="RefSeq" id="XP_013180798.1">
    <property type="nucleotide sequence ID" value="XM_013325344.1"/>
</dbReference>
<feature type="non-terminal residue" evidence="2">
    <location>
        <position position="139"/>
    </location>
</feature>
<proteinExistence type="predicted"/>
<reference evidence="2" key="1">
    <citation type="submission" date="2025-08" db="UniProtKB">
        <authorList>
            <consortium name="RefSeq"/>
        </authorList>
    </citation>
    <scope>IDENTIFICATION</scope>
</reference>
<dbReference type="AlphaFoldDB" id="A0AAJ6ZXA7"/>
<dbReference type="Proteomes" id="UP000694872">
    <property type="component" value="Unplaced"/>
</dbReference>
<name>A0AAJ6ZXA7_PAPXU</name>
<feature type="compositionally biased region" description="Basic and acidic residues" evidence="1">
    <location>
        <begin position="1"/>
        <end position="15"/>
    </location>
</feature>
<protein>
    <submittedName>
        <fullName evidence="2">Dystrophin, isoforms A/C/F/G/H-like</fullName>
    </submittedName>
</protein>
<dbReference type="GeneID" id="106127259"/>
<organism evidence="2">
    <name type="scientific">Papilio xuthus</name>
    <name type="common">Asian swallowtail butterfly</name>
    <dbReference type="NCBI Taxonomy" id="66420"/>
    <lineage>
        <taxon>Eukaryota</taxon>
        <taxon>Metazoa</taxon>
        <taxon>Ecdysozoa</taxon>
        <taxon>Arthropoda</taxon>
        <taxon>Hexapoda</taxon>
        <taxon>Insecta</taxon>
        <taxon>Pterygota</taxon>
        <taxon>Neoptera</taxon>
        <taxon>Endopterygota</taxon>
        <taxon>Lepidoptera</taxon>
        <taxon>Glossata</taxon>
        <taxon>Ditrysia</taxon>
        <taxon>Papilionoidea</taxon>
        <taxon>Papilionidae</taxon>
        <taxon>Papilioninae</taxon>
        <taxon>Papilio</taxon>
    </lineage>
</organism>
<dbReference type="SUPFAM" id="SSF46966">
    <property type="entry name" value="Spectrin repeat"/>
    <property type="match status" value="1"/>
</dbReference>
<gene>
    <name evidence="2" type="primary">LOC106127259</name>
</gene>
<evidence type="ECO:0000313" key="2">
    <source>
        <dbReference type="RefSeq" id="XP_013180798.1"/>
    </source>
</evidence>
<dbReference type="Gene3D" id="1.20.58.60">
    <property type="match status" value="1"/>
</dbReference>
<sequence length="139" mass="15660">QWLTETEDRMSRMEAEAEAEGEGEGEGGSEAALRAARELHAELRRQQPLVDALADCVVVVDDEARDDAGVAEIEDELRALGERWSHACQWTLARLARLTRGARRGARLLHLQRRRPHADRLEDTLKQVNSPYSQYGTNT</sequence>
<accession>A0AAJ6ZXA7</accession>
<feature type="region of interest" description="Disordered" evidence="1">
    <location>
        <begin position="1"/>
        <end position="32"/>
    </location>
</feature>
<feature type="compositionally biased region" description="Acidic residues" evidence="1">
    <location>
        <begin position="16"/>
        <end position="27"/>
    </location>
</feature>
<dbReference type="KEGG" id="pxu:106127259"/>
<feature type="non-terminal residue" evidence="2">
    <location>
        <position position="1"/>
    </location>
</feature>